<dbReference type="EMBL" id="HG529573">
    <property type="protein sequence ID" value="CDI53272.1"/>
    <property type="molecule type" value="Genomic_DNA"/>
</dbReference>
<name>A0A077R323_9BASI</name>
<reference evidence="2" key="1">
    <citation type="journal article" date="2014" name="Genome Biol. Evol.">
        <title>Gene Loss Rather Than Gene Gain Is Associated with a Host Jump from Monocots to Dicots in the Smut Fungus Melanopsichium pennsylvanicum.</title>
        <authorList>
            <person name="Sharma R."/>
            <person name="Mishra B."/>
            <person name="Runge F."/>
            <person name="Thines M."/>
        </authorList>
    </citation>
    <scope>NUCLEOTIDE SEQUENCE</scope>
    <source>
        <strain evidence="2">4</strain>
    </source>
</reference>
<proteinExistence type="predicted"/>
<evidence type="ECO:0000256" key="1">
    <source>
        <dbReference type="SAM" id="SignalP"/>
    </source>
</evidence>
<keyword evidence="1" id="KW-0732">Signal</keyword>
<evidence type="ECO:0000313" key="2">
    <source>
        <dbReference type="EMBL" id="CDI53272.1"/>
    </source>
</evidence>
<organism evidence="2">
    <name type="scientific">Melanopsichium pennsylvanicum 4</name>
    <dbReference type="NCBI Taxonomy" id="1398559"/>
    <lineage>
        <taxon>Eukaryota</taxon>
        <taxon>Fungi</taxon>
        <taxon>Dikarya</taxon>
        <taxon>Basidiomycota</taxon>
        <taxon>Ustilaginomycotina</taxon>
        <taxon>Ustilaginomycetes</taxon>
        <taxon>Ustilaginales</taxon>
        <taxon>Ustilaginaceae</taxon>
        <taxon>Melanopsichium</taxon>
    </lineage>
</organism>
<sequence length="91" mass="10049">MRSITSKLCLAIVLSSTFVAAAPLAPPEVLEKAGQEANEGLKVALNNESRIKAAEQKPPKKPYAFDYDDLPEELAKLPRIKTHRVREPIPK</sequence>
<dbReference type="AlphaFoldDB" id="A0A077R323"/>
<feature type="signal peptide" evidence="1">
    <location>
        <begin position="1"/>
        <end position="21"/>
    </location>
</feature>
<feature type="chain" id="PRO_5001722957" evidence="1">
    <location>
        <begin position="22"/>
        <end position="91"/>
    </location>
</feature>
<protein>
    <submittedName>
        <fullName evidence="2">Uncharacterized protein</fullName>
    </submittedName>
</protein>
<accession>A0A077R323</accession>